<evidence type="ECO:0000313" key="2">
    <source>
        <dbReference type="EMBL" id="KAK2094771.1"/>
    </source>
</evidence>
<organism evidence="2 3">
    <name type="scientific">Saguinus oedipus</name>
    <name type="common">Cotton-top tamarin</name>
    <name type="synonym">Oedipomidas oedipus</name>
    <dbReference type="NCBI Taxonomy" id="9490"/>
    <lineage>
        <taxon>Eukaryota</taxon>
        <taxon>Metazoa</taxon>
        <taxon>Chordata</taxon>
        <taxon>Craniata</taxon>
        <taxon>Vertebrata</taxon>
        <taxon>Euteleostomi</taxon>
        <taxon>Mammalia</taxon>
        <taxon>Eutheria</taxon>
        <taxon>Euarchontoglires</taxon>
        <taxon>Primates</taxon>
        <taxon>Haplorrhini</taxon>
        <taxon>Platyrrhini</taxon>
        <taxon>Cebidae</taxon>
        <taxon>Callitrichinae</taxon>
        <taxon>Saguinus</taxon>
    </lineage>
</organism>
<feature type="compositionally biased region" description="Basic and acidic residues" evidence="1">
    <location>
        <begin position="9"/>
        <end position="27"/>
    </location>
</feature>
<comment type="caution">
    <text evidence="2">The sequence shown here is derived from an EMBL/GenBank/DDBJ whole genome shotgun (WGS) entry which is preliminary data.</text>
</comment>
<feature type="compositionally biased region" description="Basic and acidic residues" evidence="1">
    <location>
        <begin position="56"/>
        <end position="70"/>
    </location>
</feature>
<evidence type="ECO:0000256" key="1">
    <source>
        <dbReference type="SAM" id="MobiDB-lite"/>
    </source>
</evidence>
<dbReference type="Proteomes" id="UP001266305">
    <property type="component" value="Unassembled WGS sequence"/>
</dbReference>
<reference evidence="2 3" key="1">
    <citation type="submission" date="2023-05" db="EMBL/GenBank/DDBJ databases">
        <title>B98-5 Cell Line De Novo Hybrid Assembly: An Optical Mapping Approach.</title>
        <authorList>
            <person name="Kananen K."/>
            <person name="Auerbach J.A."/>
            <person name="Kautto E."/>
            <person name="Blachly J.S."/>
        </authorList>
    </citation>
    <scope>NUCLEOTIDE SEQUENCE [LARGE SCALE GENOMIC DNA]</scope>
    <source>
        <strain evidence="2">B95-8</strain>
        <tissue evidence="2">Cell line</tissue>
    </source>
</reference>
<evidence type="ECO:0000313" key="3">
    <source>
        <dbReference type="Proteomes" id="UP001266305"/>
    </source>
</evidence>
<gene>
    <name evidence="2" type="ORF">P7K49_026187</name>
</gene>
<proteinExistence type="predicted"/>
<protein>
    <submittedName>
        <fullName evidence="2">Uncharacterized protein</fullName>
    </submittedName>
</protein>
<feature type="non-terminal residue" evidence="2">
    <location>
        <position position="1"/>
    </location>
</feature>
<keyword evidence="3" id="KW-1185">Reference proteome</keyword>
<sequence length="114" mass="12434">HNGATGSRNECRGGGWKEQRRKGESLLRWEVGGPSSKAVSTENLEDKEQAILGVGEKAERRAGPGREKRAAGRAAGSPESPAWRRRDEAGAQARRCQGAPAPRPQHWAQMRPLE</sequence>
<name>A0ABQ9UCR1_SAGOE</name>
<dbReference type="EMBL" id="JASSZA010000013">
    <property type="protein sequence ID" value="KAK2094771.1"/>
    <property type="molecule type" value="Genomic_DNA"/>
</dbReference>
<accession>A0ABQ9UCR1</accession>
<feature type="region of interest" description="Disordered" evidence="1">
    <location>
        <begin position="1"/>
        <end position="114"/>
    </location>
</feature>